<organism evidence="3">
    <name type="scientific">Sphingobacterium sp. (strain 21)</name>
    <dbReference type="NCBI Taxonomy" id="743722"/>
    <lineage>
        <taxon>Bacteria</taxon>
        <taxon>Pseudomonadati</taxon>
        <taxon>Bacteroidota</taxon>
        <taxon>Sphingobacteriia</taxon>
        <taxon>Sphingobacteriales</taxon>
        <taxon>Sphingobacteriaceae</taxon>
        <taxon>Sphingobacterium</taxon>
    </lineage>
</organism>
<keyword evidence="1" id="KW-0472">Membrane</keyword>
<dbReference type="PANTHER" id="PTHR37299">
    <property type="entry name" value="TRANSCRIPTIONAL REGULATOR-RELATED"/>
    <property type="match status" value="1"/>
</dbReference>
<dbReference type="KEGG" id="shg:Sph21_4911"/>
<keyword evidence="1" id="KW-1133">Transmembrane helix</keyword>
<feature type="transmembrane region" description="Helical" evidence="1">
    <location>
        <begin position="81"/>
        <end position="100"/>
    </location>
</feature>
<feature type="transmembrane region" description="Helical" evidence="1">
    <location>
        <begin position="21"/>
        <end position="41"/>
    </location>
</feature>
<feature type="domain" description="HTH LytTR-type" evidence="2">
    <location>
        <begin position="183"/>
        <end position="272"/>
    </location>
</feature>
<protein>
    <submittedName>
        <fullName evidence="3">LytTr DNA-binding region</fullName>
    </submittedName>
</protein>
<keyword evidence="3" id="KW-0238">DNA-binding</keyword>
<dbReference type="PANTHER" id="PTHR37299:SF1">
    <property type="entry name" value="STAGE 0 SPORULATION PROTEIN A HOMOLOG"/>
    <property type="match status" value="1"/>
</dbReference>
<evidence type="ECO:0000256" key="1">
    <source>
        <dbReference type="SAM" id="Phobius"/>
    </source>
</evidence>
<dbReference type="InterPro" id="IPR007492">
    <property type="entry name" value="LytTR_DNA-bd_dom"/>
</dbReference>
<feature type="transmembrane region" description="Helical" evidence="1">
    <location>
        <begin position="126"/>
        <end position="144"/>
    </location>
</feature>
<dbReference type="GO" id="GO:0000156">
    <property type="term" value="F:phosphorelay response regulator activity"/>
    <property type="evidence" value="ECO:0007669"/>
    <property type="project" value="InterPro"/>
</dbReference>
<dbReference type="SMART" id="SM00850">
    <property type="entry name" value="LytTR"/>
    <property type="match status" value="1"/>
</dbReference>
<accession>F4C8U9</accession>
<dbReference type="STRING" id="743722.Sph21_4911"/>
<name>F4C8U9_SPHS2</name>
<proteinExistence type="predicted"/>
<keyword evidence="1" id="KW-0812">Transmembrane</keyword>
<dbReference type="EMBL" id="CP002584">
    <property type="protein sequence ID" value="ADZ81418.1"/>
    <property type="molecule type" value="Genomic_DNA"/>
</dbReference>
<dbReference type="InterPro" id="IPR046947">
    <property type="entry name" value="LytR-like"/>
</dbReference>
<reference evidence="3" key="1">
    <citation type="submission" date="2011-03" db="EMBL/GenBank/DDBJ databases">
        <title>Complete sequence of Sphingobacterium sp. 21.</title>
        <authorList>
            <consortium name="US DOE Joint Genome Institute"/>
            <person name="Lucas S."/>
            <person name="Copeland A."/>
            <person name="Lapidus A."/>
            <person name="Cheng J.-F."/>
            <person name="Goodwin L."/>
            <person name="Pitluck S."/>
            <person name="Davenport K."/>
            <person name="Detter J.C."/>
            <person name="Han C."/>
            <person name="Tapia R."/>
            <person name="Land M."/>
            <person name="Hauser L."/>
            <person name="Kyrpides N."/>
            <person name="Ivanova N."/>
            <person name="Ovchinnikova G."/>
            <person name="Pagani I."/>
            <person name="Siebers A.K."/>
            <person name="Allgaier M."/>
            <person name="Thelen M.P."/>
            <person name="Hugenholtz P."/>
            <person name="Woyke T."/>
        </authorList>
    </citation>
    <scope>NUCLEOTIDE SEQUENCE</scope>
    <source>
        <strain evidence="3">21</strain>
    </source>
</reference>
<evidence type="ECO:0000313" key="3">
    <source>
        <dbReference type="EMBL" id="ADZ81418.1"/>
    </source>
</evidence>
<feature type="transmembrane region" description="Helical" evidence="1">
    <location>
        <begin position="47"/>
        <end position="69"/>
    </location>
</feature>
<dbReference type="GO" id="GO:0003677">
    <property type="term" value="F:DNA binding"/>
    <property type="evidence" value="ECO:0007669"/>
    <property type="project" value="UniProtKB-KW"/>
</dbReference>
<dbReference type="PROSITE" id="PS50930">
    <property type="entry name" value="HTH_LYTTR"/>
    <property type="match status" value="1"/>
</dbReference>
<dbReference type="HOGENOM" id="CLU_1022717_0_0_10"/>
<dbReference type="Gene3D" id="2.40.50.1020">
    <property type="entry name" value="LytTr DNA-binding domain"/>
    <property type="match status" value="1"/>
</dbReference>
<dbReference type="PATRIC" id="fig|743722.3.peg.5211"/>
<evidence type="ECO:0000259" key="2">
    <source>
        <dbReference type="PROSITE" id="PS50930"/>
    </source>
</evidence>
<dbReference type="eggNOG" id="COG3279">
    <property type="taxonomic scope" value="Bacteria"/>
</dbReference>
<sequence length="272" mass="31699">MKQLSKLWLRFLFQMGERPLLKWHLLFWIVYFVVLWIGNAIKFPHHNVVYVLAAFVLKVPIFYGIFYFLPLLLNRNNWYRGLAFLVVFFFLSVPFSYLYLYECLYPLGIRYSAAKASLDWDFVGRMVNRFLLLWLLASGLYFAIKKAFSKVNKENQMLGKPIKVALDLGGNIFVKYGKLQHLKVSLKDILHIGTDLKRTKIFTAEREIFVDDTLSELEERLPSDHFVRIAKSNIVNVAHINVIKANEVILSDGTVIKIGAKYKENIEAIINK</sequence>
<dbReference type="OrthoDB" id="1116942at2"/>
<dbReference type="Pfam" id="PF04397">
    <property type="entry name" value="LytTR"/>
    <property type="match status" value="1"/>
</dbReference>
<dbReference type="AlphaFoldDB" id="F4C8U9"/>
<gene>
    <name evidence="3" type="ordered locus">Sph21_4911</name>
</gene>